<name>A0AAD8ARG3_BIOPF</name>
<gene>
    <name evidence="1" type="ORF">Bpfe_029538</name>
</gene>
<sequence>MTPMNSPCHKQLPGEAVVVPLQNTKSRGRTIVPCRWLPLDRSPRGRNCPNELWVREGDSEMAISIEESEKMEVDLAKVEIAEPGIGGNGPTFTKPSHVTIQMSMPMSIKDISLGP</sequence>
<organism evidence="1 2">
    <name type="scientific">Biomphalaria pfeifferi</name>
    <name type="common">Bloodfluke planorb</name>
    <name type="synonym">Freshwater snail</name>
    <dbReference type="NCBI Taxonomy" id="112525"/>
    <lineage>
        <taxon>Eukaryota</taxon>
        <taxon>Metazoa</taxon>
        <taxon>Spiralia</taxon>
        <taxon>Lophotrochozoa</taxon>
        <taxon>Mollusca</taxon>
        <taxon>Gastropoda</taxon>
        <taxon>Heterobranchia</taxon>
        <taxon>Euthyneura</taxon>
        <taxon>Panpulmonata</taxon>
        <taxon>Hygrophila</taxon>
        <taxon>Lymnaeoidea</taxon>
        <taxon>Planorbidae</taxon>
        <taxon>Biomphalaria</taxon>
    </lineage>
</organism>
<reference evidence="1" key="1">
    <citation type="journal article" date="2023" name="PLoS Negl. Trop. Dis.">
        <title>A genome sequence for Biomphalaria pfeifferi, the major vector snail for the human-infecting parasite Schistosoma mansoni.</title>
        <authorList>
            <person name="Bu L."/>
            <person name="Lu L."/>
            <person name="Laidemitt M.R."/>
            <person name="Zhang S.M."/>
            <person name="Mutuku M."/>
            <person name="Mkoji G."/>
            <person name="Steinauer M."/>
            <person name="Loker E.S."/>
        </authorList>
    </citation>
    <scope>NUCLEOTIDE SEQUENCE</scope>
    <source>
        <strain evidence="1">KasaAsao</strain>
    </source>
</reference>
<protein>
    <submittedName>
        <fullName evidence="1">Uncharacterized protein</fullName>
    </submittedName>
</protein>
<dbReference type="Proteomes" id="UP001233172">
    <property type="component" value="Unassembled WGS sequence"/>
</dbReference>
<dbReference type="AlphaFoldDB" id="A0AAD8ARG3"/>
<evidence type="ECO:0000313" key="1">
    <source>
        <dbReference type="EMBL" id="KAK0041020.1"/>
    </source>
</evidence>
<accession>A0AAD8ARG3</accession>
<reference evidence="1" key="2">
    <citation type="submission" date="2023-04" db="EMBL/GenBank/DDBJ databases">
        <authorList>
            <person name="Bu L."/>
            <person name="Lu L."/>
            <person name="Laidemitt M.R."/>
            <person name="Zhang S.M."/>
            <person name="Mutuku M."/>
            <person name="Mkoji G."/>
            <person name="Steinauer M."/>
            <person name="Loker E.S."/>
        </authorList>
    </citation>
    <scope>NUCLEOTIDE SEQUENCE</scope>
    <source>
        <strain evidence="1">KasaAsao</strain>
        <tissue evidence="1">Whole Snail</tissue>
    </source>
</reference>
<comment type="caution">
    <text evidence="1">The sequence shown here is derived from an EMBL/GenBank/DDBJ whole genome shotgun (WGS) entry which is preliminary data.</text>
</comment>
<proteinExistence type="predicted"/>
<evidence type="ECO:0000313" key="2">
    <source>
        <dbReference type="Proteomes" id="UP001233172"/>
    </source>
</evidence>
<keyword evidence="2" id="KW-1185">Reference proteome</keyword>
<dbReference type="EMBL" id="JASAOG010000291">
    <property type="protein sequence ID" value="KAK0041020.1"/>
    <property type="molecule type" value="Genomic_DNA"/>
</dbReference>